<feature type="coiled-coil region" evidence="1">
    <location>
        <begin position="105"/>
        <end position="143"/>
    </location>
</feature>
<name>A0ABT4VD48_9HELI</name>
<proteinExistence type="predicted"/>
<dbReference type="EMBL" id="JAQHXR010000001">
    <property type="protein sequence ID" value="MDA3968625.1"/>
    <property type="molecule type" value="Genomic_DNA"/>
</dbReference>
<evidence type="ECO:0000313" key="4">
    <source>
        <dbReference type="Proteomes" id="UP001210261"/>
    </source>
</evidence>
<feature type="region of interest" description="Disordered" evidence="2">
    <location>
        <begin position="143"/>
        <end position="197"/>
    </location>
</feature>
<dbReference type="InterPro" id="IPR011990">
    <property type="entry name" value="TPR-like_helical_dom_sf"/>
</dbReference>
<organism evidence="3 4">
    <name type="scientific">Helicobacter ibis</name>
    <dbReference type="NCBI Taxonomy" id="2962633"/>
    <lineage>
        <taxon>Bacteria</taxon>
        <taxon>Pseudomonadati</taxon>
        <taxon>Campylobacterota</taxon>
        <taxon>Epsilonproteobacteria</taxon>
        <taxon>Campylobacterales</taxon>
        <taxon>Helicobacteraceae</taxon>
        <taxon>Helicobacter</taxon>
    </lineage>
</organism>
<keyword evidence="1" id="KW-0175">Coiled coil</keyword>
<feature type="compositionally biased region" description="Basic and acidic residues" evidence="2">
    <location>
        <begin position="179"/>
        <end position="197"/>
    </location>
</feature>
<comment type="caution">
    <text evidence="3">The sequence shown here is derived from an EMBL/GenBank/DDBJ whole genome shotgun (WGS) entry which is preliminary data.</text>
</comment>
<evidence type="ECO:0008006" key="5">
    <source>
        <dbReference type="Google" id="ProtNLM"/>
    </source>
</evidence>
<dbReference type="Gene3D" id="1.25.40.10">
    <property type="entry name" value="Tetratricopeptide repeat domain"/>
    <property type="match status" value="1"/>
</dbReference>
<sequence>MKRLSLYILCFGIVFGQEPSAFNAGAIAPKKTEQEVTQEKLFNLSSQMKSVNESQEGLKSVFEGQMQRIQELSNKINVVSLENNATSAEIKSNMDSNFEIQNKNIENLKQSIAELGKLLQENNNNLKKEIASLQKQINEALDKDDNSLSPNDAPKDPKSATQVAESNNTNTSEITPKVATKEENKEKSAKTDDKPKKVDLKSKSLAEVFKEGEGYLSKKEYSLADEYLQFAVKGNYKPARGNFLLGEIAFAQKKYEDAIYYYKTSATRYDKADYMPTLMLNSAKSFRAINETENSNKFLKTLIQLYPDSKEAVEAKKLL</sequence>
<evidence type="ECO:0000256" key="1">
    <source>
        <dbReference type="SAM" id="Coils"/>
    </source>
</evidence>
<gene>
    <name evidence="3" type="ORF">PF021_02925</name>
</gene>
<evidence type="ECO:0000256" key="2">
    <source>
        <dbReference type="SAM" id="MobiDB-lite"/>
    </source>
</evidence>
<accession>A0ABT4VD48</accession>
<feature type="compositionally biased region" description="Polar residues" evidence="2">
    <location>
        <begin position="159"/>
        <end position="174"/>
    </location>
</feature>
<protein>
    <recommendedName>
        <fullName evidence="5">Tetratricopeptide repeat protein</fullName>
    </recommendedName>
</protein>
<dbReference type="SUPFAM" id="SSF48452">
    <property type="entry name" value="TPR-like"/>
    <property type="match status" value="1"/>
</dbReference>
<reference evidence="3 4" key="1">
    <citation type="submission" date="2023-01" db="EMBL/GenBank/DDBJ databases">
        <title>Description of Helicobacter ibis sp. nov. isolated from faecal droppings of black-faced ibis (Theristicus melanopis).</title>
        <authorList>
            <person name="Lopez-Cantillo M."/>
            <person name="Vidal-Veuthey B."/>
            <person name="Mella A."/>
            <person name="De La Haba R."/>
            <person name="Collado L."/>
        </authorList>
    </citation>
    <scope>NUCLEOTIDE SEQUENCE [LARGE SCALE GENOMIC DNA]</scope>
    <source>
        <strain evidence="3 4">A82</strain>
    </source>
</reference>
<dbReference type="Proteomes" id="UP001210261">
    <property type="component" value="Unassembled WGS sequence"/>
</dbReference>
<evidence type="ECO:0000313" key="3">
    <source>
        <dbReference type="EMBL" id="MDA3968625.1"/>
    </source>
</evidence>
<keyword evidence="4" id="KW-1185">Reference proteome</keyword>
<dbReference type="RefSeq" id="WP_271020907.1">
    <property type="nucleotide sequence ID" value="NZ_JAQHXR010000001.1"/>
</dbReference>